<organism evidence="2">
    <name type="scientific">uncultured Quadrisphaera sp</name>
    <dbReference type="NCBI Taxonomy" id="904978"/>
    <lineage>
        <taxon>Bacteria</taxon>
        <taxon>Bacillati</taxon>
        <taxon>Actinomycetota</taxon>
        <taxon>Actinomycetes</taxon>
        <taxon>Kineosporiales</taxon>
        <taxon>Kineosporiaceae</taxon>
        <taxon>Quadrisphaera</taxon>
        <taxon>environmental samples</taxon>
    </lineage>
</organism>
<keyword evidence="2" id="KW-0808">Transferase</keyword>
<feature type="compositionally biased region" description="Basic residues" evidence="1">
    <location>
        <begin position="792"/>
        <end position="803"/>
    </location>
</feature>
<evidence type="ECO:0000256" key="1">
    <source>
        <dbReference type="SAM" id="MobiDB-lite"/>
    </source>
</evidence>
<feature type="region of interest" description="Disordered" evidence="1">
    <location>
        <begin position="388"/>
        <end position="528"/>
    </location>
</feature>
<feature type="compositionally biased region" description="Low complexity" evidence="1">
    <location>
        <begin position="426"/>
        <end position="437"/>
    </location>
</feature>
<feature type="non-terminal residue" evidence="2">
    <location>
        <position position="803"/>
    </location>
</feature>
<feature type="compositionally biased region" description="Low complexity" evidence="1">
    <location>
        <begin position="113"/>
        <end position="123"/>
    </location>
</feature>
<feature type="compositionally biased region" description="Gly residues" evidence="1">
    <location>
        <begin position="718"/>
        <end position="729"/>
    </location>
</feature>
<feature type="compositionally biased region" description="Basic and acidic residues" evidence="1">
    <location>
        <begin position="345"/>
        <end position="356"/>
    </location>
</feature>
<feature type="region of interest" description="Disordered" evidence="1">
    <location>
        <begin position="660"/>
        <end position="684"/>
    </location>
</feature>
<feature type="region of interest" description="Disordered" evidence="1">
    <location>
        <begin position="271"/>
        <end position="356"/>
    </location>
</feature>
<sequence length="803" mass="85167">DDHPRAAPGRARRPPPPRLRGARDTAHGAGGPRRRRRRRGLRGGGDHGGRRHRRPAGRGRGCAGRDGRRADHRGHGARPGSLRALRGGRHRGRRARRPRPRARGRLGRGAAGLAGHRLPPGDHLPGRRGPRSRGLGRRRRGARPLRRRRHGRRGGRRRVDHGGRRPVPLPADDQRVRPAPGLRGPPRGAVGGARRPRAPLLRPDGRGHRHLLRRLGAPGPRGPGGRRLQRLGRAAHDDALPGRLGGVGGLPAQRGQGRALQVRAAHRRRALGRAGRPDGPGDRGAAVHGVGGHRVRARLGRRRVDGPARGHRPAHGADEHLRGAPGVLEAGPELPRGRRGARRPRAADGLHARRADARGRAPLRRLLGLPGHRVLRADLAVRRPRRLPVPRRPAAPGRHRGDRRLGARALPQGRVGPGPVRRRAAVRVPRPAQGRAPRLGHPGLRLRAPRGAQLPRRQRPVLADGVPRRRAAGRRRRLDALPGLLPRGRPVDPQQVRGPRAPGGDRVPPGGQRHRLPAGAGHRDDRRGVDVVAGGHPAHRRGRPGLRPEVEHGLDARLAALRGRGPGEPHLAPRRGDLLAGVRVQRELPAADQPRRGRARQGLAAAQGARRPLAAAGHAARVLRLHVGPPGQAAALHGPGVRPGGRVGGVAQPRLVAARPAAARGAAGHRQRPQPPLPRDAGAVGAGRGAVRLRVGRLPGPGAQHVLVRARRPLRSAPGGGGELRGGAARGLPARPAAGRGVARGAQHRRRGLRGLGRGQQRAARGAGGAAQRPAGVHRGARAAARGAVAGARRRGGSRRQGL</sequence>
<feature type="compositionally biased region" description="Low complexity" evidence="1">
    <location>
        <begin position="177"/>
        <end position="188"/>
    </location>
</feature>
<keyword evidence="2" id="KW-0328">Glycosyltransferase</keyword>
<protein>
    <submittedName>
        <fullName evidence="2">GH13_9 / GH13_8 / GH13 / GH13_10 / CBM48</fullName>
        <ecNumber evidence="2">2.4.1.18</ecNumber>
    </submittedName>
</protein>
<dbReference type="AlphaFoldDB" id="A0A6J4NF10"/>
<feature type="compositionally biased region" description="Basic residues" evidence="1">
    <location>
        <begin position="291"/>
        <end position="301"/>
    </location>
</feature>
<feature type="compositionally biased region" description="Basic residues" evidence="1">
    <location>
        <begin position="126"/>
        <end position="159"/>
    </location>
</feature>
<reference evidence="2" key="1">
    <citation type="submission" date="2020-02" db="EMBL/GenBank/DDBJ databases">
        <authorList>
            <person name="Meier V. D."/>
        </authorList>
    </citation>
    <scope>NUCLEOTIDE SEQUENCE</scope>
    <source>
        <strain evidence="2">AVDCRST_MAG35</strain>
    </source>
</reference>
<proteinExistence type="predicted"/>
<evidence type="ECO:0000313" key="2">
    <source>
        <dbReference type="EMBL" id="CAA9385958.1"/>
    </source>
</evidence>
<feature type="region of interest" description="Disordered" evidence="1">
    <location>
        <begin position="1"/>
        <end position="206"/>
    </location>
</feature>
<feature type="compositionally biased region" description="Basic residues" evidence="1">
    <location>
        <begin position="32"/>
        <end position="41"/>
    </location>
</feature>
<dbReference type="EC" id="2.4.1.18" evidence="2"/>
<feature type="compositionally biased region" description="Basic residues" evidence="1">
    <location>
        <begin position="468"/>
        <end position="477"/>
    </location>
</feature>
<feature type="compositionally biased region" description="Low complexity" evidence="1">
    <location>
        <begin position="480"/>
        <end position="492"/>
    </location>
</feature>
<dbReference type="EMBL" id="CADCUY010000026">
    <property type="protein sequence ID" value="CAA9385958.1"/>
    <property type="molecule type" value="Genomic_DNA"/>
</dbReference>
<feature type="non-terminal residue" evidence="2">
    <location>
        <position position="1"/>
    </location>
</feature>
<gene>
    <name evidence="2" type="ORF">AVDCRST_MAG35-126</name>
</gene>
<accession>A0A6J4NF10</accession>
<feature type="compositionally biased region" description="Low complexity" evidence="1">
    <location>
        <begin position="730"/>
        <end position="745"/>
    </location>
</feature>
<feature type="region of interest" description="Disordered" evidence="1">
    <location>
        <begin position="714"/>
        <end position="803"/>
    </location>
</feature>
<name>A0A6J4NF10_9ACTN</name>
<dbReference type="GO" id="GO:0003844">
    <property type="term" value="F:1,4-alpha-glucan branching enzyme activity"/>
    <property type="evidence" value="ECO:0007669"/>
    <property type="project" value="UniProtKB-EC"/>
</dbReference>
<feature type="compositionally biased region" description="Basic residues" evidence="1">
    <location>
        <begin position="86"/>
        <end position="106"/>
    </location>
</feature>
<feature type="compositionally biased region" description="Low complexity" evidence="1">
    <location>
        <begin position="759"/>
        <end position="791"/>
    </location>
</feature>